<sequence>MTGRTVFTGGTLFPVHNPGREPYRGHLVTDAAGTIIEIGAGEHVPGPEPETVVDLSGALVLPGFVSAHSHLWQSVFRGVADGCSTMAWIERLHKRFGPALEPGDMYAFTRHGERDLLRHGITTICNHTHEFGAGPAEQWQAALDSTARIAYSFSPPLWSSAAERLSVLDKFLHLIADDRHRVLALSMNTTGPHSVSEMRRESALLGELGIGLHAHYLEDPNVAAVQQDGFDDLMAGGRIGPDTVLAHFIHTTPRIRDAAAHAGAAMVWNPLSNGRLGSGIADIPRYRDAGLRIGMGVDGQASADTPDPFQNMRTGLYLLRAATCNAAILDARTILRMHTLDSAAVLGVDRVVGSLEVGKAGDFVVCDPAVPWTDLPAAQLWPLAVLALSAADITDVYLGGRRVSGGPADRDRALEHECRDRVSRLHRAA</sequence>
<dbReference type="SUPFAM" id="SSF51338">
    <property type="entry name" value="Composite domain of metallo-dependent hydrolases"/>
    <property type="match status" value="1"/>
</dbReference>
<dbReference type="AlphaFoldDB" id="A0A7K0DJV3"/>
<dbReference type="GO" id="GO:0018788">
    <property type="term" value="F:atrazine chlorohydrolase activity"/>
    <property type="evidence" value="ECO:0007669"/>
    <property type="project" value="UniProtKB-EC"/>
</dbReference>
<dbReference type="SUPFAM" id="SSF51556">
    <property type="entry name" value="Metallo-dependent hydrolases"/>
    <property type="match status" value="1"/>
</dbReference>
<comment type="caution">
    <text evidence="3">The sequence shown here is derived from an EMBL/GenBank/DDBJ whole genome shotgun (WGS) entry which is preliminary data.</text>
</comment>
<dbReference type="EC" id="3.8.1.8" evidence="3"/>
<evidence type="ECO:0000259" key="2">
    <source>
        <dbReference type="Pfam" id="PF01979"/>
    </source>
</evidence>
<dbReference type="EMBL" id="WEGI01000003">
    <property type="protein sequence ID" value="MQY26083.1"/>
    <property type="molecule type" value="Genomic_DNA"/>
</dbReference>
<dbReference type="Proteomes" id="UP000431401">
    <property type="component" value="Unassembled WGS sequence"/>
</dbReference>
<organism evidence="3 4">
    <name type="scientific">Nocardia aurantia</name>
    <dbReference type="NCBI Taxonomy" id="2585199"/>
    <lineage>
        <taxon>Bacteria</taxon>
        <taxon>Bacillati</taxon>
        <taxon>Actinomycetota</taxon>
        <taxon>Actinomycetes</taxon>
        <taxon>Mycobacteriales</taxon>
        <taxon>Nocardiaceae</taxon>
        <taxon>Nocardia</taxon>
    </lineage>
</organism>
<evidence type="ECO:0000256" key="1">
    <source>
        <dbReference type="ARBA" id="ARBA00022801"/>
    </source>
</evidence>
<dbReference type="RefSeq" id="WP_194290767.1">
    <property type="nucleotide sequence ID" value="NZ_WEGI01000003.1"/>
</dbReference>
<dbReference type="PANTHER" id="PTHR43794:SF11">
    <property type="entry name" value="AMIDOHYDROLASE-RELATED DOMAIN-CONTAINING PROTEIN"/>
    <property type="match status" value="1"/>
</dbReference>
<keyword evidence="1 3" id="KW-0378">Hydrolase</keyword>
<protein>
    <submittedName>
        <fullName evidence="3">Atrazine chlorohydrolase</fullName>
        <ecNumber evidence="3">3.8.1.8</ecNumber>
    </submittedName>
</protein>
<dbReference type="Gene3D" id="3.20.20.140">
    <property type="entry name" value="Metal-dependent hydrolases"/>
    <property type="match status" value="1"/>
</dbReference>
<evidence type="ECO:0000313" key="4">
    <source>
        <dbReference type="Proteomes" id="UP000431401"/>
    </source>
</evidence>
<dbReference type="GO" id="GO:0016810">
    <property type="term" value="F:hydrolase activity, acting on carbon-nitrogen (but not peptide) bonds"/>
    <property type="evidence" value="ECO:0007669"/>
    <property type="project" value="InterPro"/>
</dbReference>
<dbReference type="InterPro" id="IPR032466">
    <property type="entry name" value="Metal_Hydrolase"/>
</dbReference>
<evidence type="ECO:0000313" key="3">
    <source>
        <dbReference type="EMBL" id="MQY26083.1"/>
    </source>
</evidence>
<gene>
    <name evidence="3" type="primary">atzA_2</name>
    <name evidence="3" type="ORF">NRB56_16430</name>
</gene>
<dbReference type="Pfam" id="PF01979">
    <property type="entry name" value="Amidohydro_1"/>
    <property type="match status" value="1"/>
</dbReference>
<accession>A0A7K0DJV3</accession>
<feature type="domain" description="Amidohydrolase-related" evidence="2">
    <location>
        <begin position="59"/>
        <end position="402"/>
    </location>
</feature>
<dbReference type="Gene3D" id="2.30.40.10">
    <property type="entry name" value="Urease, subunit C, domain 1"/>
    <property type="match status" value="1"/>
</dbReference>
<dbReference type="InterPro" id="IPR050287">
    <property type="entry name" value="MTA/SAH_deaminase"/>
</dbReference>
<dbReference type="InterPro" id="IPR011059">
    <property type="entry name" value="Metal-dep_hydrolase_composite"/>
</dbReference>
<proteinExistence type="predicted"/>
<dbReference type="PANTHER" id="PTHR43794">
    <property type="entry name" value="AMINOHYDROLASE SSNA-RELATED"/>
    <property type="match status" value="1"/>
</dbReference>
<keyword evidence="4" id="KW-1185">Reference proteome</keyword>
<name>A0A7K0DJV3_9NOCA</name>
<dbReference type="InterPro" id="IPR006680">
    <property type="entry name" value="Amidohydro-rel"/>
</dbReference>
<reference evidence="3 4" key="1">
    <citation type="submission" date="2019-10" db="EMBL/GenBank/DDBJ databases">
        <title>Nocardia macrotermitis sp. nov. and Nocardia aurantia sp. nov., isolated from the gut of fungus growing-termite Macrotermes natalensis.</title>
        <authorList>
            <person name="Benndorf R."/>
            <person name="Schwitalla J."/>
            <person name="Martin K."/>
            <person name="De Beer W."/>
            <person name="Kaster A.-K."/>
            <person name="Vollmers J."/>
            <person name="Poulsen M."/>
            <person name="Beemelmanns C."/>
        </authorList>
    </citation>
    <scope>NUCLEOTIDE SEQUENCE [LARGE SCALE GENOMIC DNA]</scope>
    <source>
        <strain evidence="3 4">RB56</strain>
    </source>
</reference>